<name>A0A517SR03_9BACT</name>
<sequence>MQAPQSLHKSYVQRDPIQGVDPTGLVLECATGNSYFCKVGRAVHLISHQPSPEAETDFEP</sequence>
<evidence type="ECO:0000313" key="2">
    <source>
        <dbReference type="Proteomes" id="UP000315003"/>
    </source>
</evidence>
<reference evidence="1 2" key="1">
    <citation type="submission" date="2019-02" db="EMBL/GenBank/DDBJ databases">
        <title>Deep-cultivation of Planctomycetes and their phenomic and genomic characterization uncovers novel biology.</title>
        <authorList>
            <person name="Wiegand S."/>
            <person name="Jogler M."/>
            <person name="Boedeker C."/>
            <person name="Pinto D."/>
            <person name="Vollmers J."/>
            <person name="Rivas-Marin E."/>
            <person name="Kohn T."/>
            <person name="Peeters S.H."/>
            <person name="Heuer A."/>
            <person name="Rast P."/>
            <person name="Oberbeckmann S."/>
            <person name="Bunk B."/>
            <person name="Jeske O."/>
            <person name="Meyerdierks A."/>
            <person name="Storesund J.E."/>
            <person name="Kallscheuer N."/>
            <person name="Luecker S."/>
            <person name="Lage O.M."/>
            <person name="Pohl T."/>
            <person name="Merkel B.J."/>
            <person name="Hornburger P."/>
            <person name="Mueller R.-W."/>
            <person name="Bruemmer F."/>
            <person name="Labrenz M."/>
            <person name="Spormann A.M."/>
            <person name="Op den Camp H."/>
            <person name="Overmann J."/>
            <person name="Amann R."/>
            <person name="Jetten M.S.M."/>
            <person name="Mascher T."/>
            <person name="Medema M.H."/>
            <person name="Devos D.P."/>
            <person name="Kaster A.-K."/>
            <person name="Ovreas L."/>
            <person name="Rohde M."/>
            <person name="Galperin M.Y."/>
            <person name="Jogler C."/>
        </authorList>
    </citation>
    <scope>NUCLEOTIDE SEQUENCE [LARGE SCALE GENOMIC DNA]</scope>
    <source>
        <strain evidence="1 2">SV_7m_r</strain>
    </source>
</reference>
<dbReference type="Proteomes" id="UP000315003">
    <property type="component" value="Chromosome"/>
</dbReference>
<dbReference type="EMBL" id="CP036272">
    <property type="protein sequence ID" value="QDT58565.1"/>
    <property type="molecule type" value="Genomic_DNA"/>
</dbReference>
<proteinExistence type="predicted"/>
<gene>
    <name evidence="1" type="ORF">SV7mr_10580</name>
</gene>
<evidence type="ECO:0000313" key="1">
    <source>
        <dbReference type="EMBL" id="QDT58565.1"/>
    </source>
</evidence>
<dbReference type="AlphaFoldDB" id="A0A517SR03"/>
<accession>A0A517SR03</accession>
<organism evidence="1 2">
    <name type="scientific">Stieleria bergensis</name>
    <dbReference type="NCBI Taxonomy" id="2528025"/>
    <lineage>
        <taxon>Bacteria</taxon>
        <taxon>Pseudomonadati</taxon>
        <taxon>Planctomycetota</taxon>
        <taxon>Planctomycetia</taxon>
        <taxon>Pirellulales</taxon>
        <taxon>Pirellulaceae</taxon>
        <taxon>Stieleria</taxon>
    </lineage>
</organism>
<keyword evidence="2" id="KW-1185">Reference proteome</keyword>
<protein>
    <submittedName>
        <fullName evidence="1">Uncharacterized protein</fullName>
    </submittedName>
</protein>